<evidence type="ECO:0000313" key="1">
    <source>
        <dbReference type="EMBL" id="CRL00255.1"/>
    </source>
</evidence>
<gene>
    <name evidence="1" type="ORF">CLUMA_CG013528</name>
</gene>
<keyword evidence="2" id="KW-1185">Reference proteome</keyword>
<dbReference type="Proteomes" id="UP000183832">
    <property type="component" value="Unassembled WGS sequence"/>
</dbReference>
<reference evidence="1 2" key="1">
    <citation type="submission" date="2015-04" db="EMBL/GenBank/DDBJ databases">
        <authorList>
            <person name="Syromyatnikov M.Y."/>
            <person name="Popov V.N."/>
        </authorList>
    </citation>
    <scope>NUCLEOTIDE SEQUENCE [LARGE SCALE GENOMIC DNA]</scope>
</reference>
<evidence type="ECO:0000313" key="2">
    <source>
        <dbReference type="Proteomes" id="UP000183832"/>
    </source>
</evidence>
<proteinExistence type="predicted"/>
<accession>A0A1J1IJ34</accession>
<sequence length="62" mass="7088">MTAKNAEDQTSCLRIVFSVNFRTGIFYIRKVHGQSEDMLKIALYAKKSEKTGRSINNRKVHG</sequence>
<dbReference type="EMBL" id="CVRI01000054">
    <property type="protein sequence ID" value="CRL00255.1"/>
    <property type="molecule type" value="Genomic_DNA"/>
</dbReference>
<dbReference type="AlphaFoldDB" id="A0A1J1IJ34"/>
<protein>
    <submittedName>
        <fullName evidence="1">CLUMA_CG013528, isoform A</fullName>
    </submittedName>
</protein>
<organism evidence="1 2">
    <name type="scientific">Clunio marinus</name>
    <dbReference type="NCBI Taxonomy" id="568069"/>
    <lineage>
        <taxon>Eukaryota</taxon>
        <taxon>Metazoa</taxon>
        <taxon>Ecdysozoa</taxon>
        <taxon>Arthropoda</taxon>
        <taxon>Hexapoda</taxon>
        <taxon>Insecta</taxon>
        <taxon>Pterygota</taxon>
        <taxon>Neoptera</taxon>
        <taxon>Endopterygota</taxon>
        <taxon>Diptera</taxon>
        <taxon>Nematocera</taxon>
        <taxon>Chironomoidea</taxon>
        <taxon>Chironomidae</taxon>
        <taxon>Clunio</taxon>
    </lineage>
</organism>
<name>A0A1J1IJ34_9DIPT</name>